<dbReference type="Pfam" id="PF12697">
    <property type="entry name" value="Abhydrolase_6"/>
    <property type="match status" value="1"/>
</dbReference>
<accession>A0A917ZJE7</accession>
<dbReference type="AlphaFoldDB" id="A0A917ZJE7"/>
<evidence type="ECO:0000313" key="3">
    <source>
        <dbReference type="Proteomes" id="UP000641932"/>
    </source>
</evidence>
<comment type="caution">
    <text evidence="2">The sequence shown here is derived from an EMBL/GenBank/DDBJ whole genome shotgun (WGS) entry which is preliminary data.</text>
</comment>
<evidence type="ECO:0000259" key="1">
    <source>
        <dbReference type="Pfam" id="PF12697"/>
    </source>
</evidence>
<gene>
    <name evidence="2" type="ORF">GCM10012280_11750</name>
</gene>
<dbReference type="Proteomes" id="UP000641932">
    <property type="component" value="Unassembled WGS sequence"/>
</dbReference>
<dbReference type="EMBL" id="BMMS01000004">
    <property type="protein sequence ID" value="GGO83239.1"/>
    <property type="molecule type" value="Genomic_DNA"/>
</dbReference>
<evidence type="ECO:0000313" key="2">
    <source>
        <dbReference type="EMBL" id="GGO83239.1"/>
    </source>
</evidence>
<dbReference type="InterPro" id="IPR000073">
    <property type="entry name" value="AB_hydrolase_1"/>
</dbReference>
<dbReference type="InterPro" id="IPR029058">
    <property type="entry name" value="AB_hydrolase_fold"/>
</dbReference>
<reference evidence="2" key="1">
    <citation type="journal article" date="2014" name="Int. J. Syst. Evol. Microbiol.">
        <title>Complete genome sequence of Corynebacterium casei LMG S-19264T (=DSM 44701T), isolated from a smear-ripened cheese.</title>
        <authorList>
            <consortium name="US DOE Joint Genome Institute (JGI-PGF)"/>
            <person name="Walter F."/>
            <person name="Albersmeier A."/>
            <person name="Kalinowski J."/>
            <person name="Ruckert C."/>
        </authorList>
    </citation>
    <scope>NUCLEOTIDE SEQUENCE</scope>
    <source>
        <strain evidence="2">CGMCC 4.7201</strain>
    </source>
</reference>
<reference evidence="2" key="2">
    <citation type="submission" date="2020-09" db="EMBL/GenBank/DDBJ databases">
        <authorList>
            <person name="Sun Q."/>
            <person name="Zhou Y."/>
        </authorList>
    </citation>
    <scope>NUCLEOTIDE SEQUENCE</scope>
    <source>
        <strain evidence="2">CGMCC 4.7201</strain>
    </source>
</reference>
<dbReference type="GO" id="GO:0016787">
    <property type="term" value="F:hydrolase activity"/>
    <property type="evidence" value="ECO:0007669"/>
    <property type="project" value="UniProtKB-KW"/>
</dbReference>
<dbReference type="Gene3D" id="3.40.50.1820">
    <property type="entry name" value="alpha/beta hydrolase"/>
    <property type="match status" value="1"/>
</dbReference>
<keyword evidence="2" id="KW-0378">Hydrolase</keyword>
<keyword evidence="3" id="KW-1185">Reference proteome</keyword>
<sequence>MVAVSGARTRGARLSRAMGTGHGRTVRAVALLLPGGEVRGTRRPTGVHAAALWPLARHLARAGKEEGLTTHTVRYRYGGWNGDSAHPVQDTTWAADEVVRRYGDVPVCLVGMSMGARAALRVGGHAAVNSVVALSSWLPVVPEPEPVKQLVGRRVLMAHGTRDAEADPELSYRFAQRVKKVNPDICRFEVHSDGHTLYHHWAEVFALTTDFVMGTLFDRGFARPITDALAAPPPLGLRMPLASGFGRSIRV</sequence>
<dbReference type="SUPFAM" id="SSF53474">
    <property type="entry name" value="alpha/beta-Hydrolases"/>
    <property type="match status" value="1"/>
</dbReference>
<feature type="domain" description="AB hydrolase-1" evidence="1">
    <location>
        <begin position="32"/>
        <end position="216"/>
    </location>
</feature>
<name>A0A917ZJE7_9ACTN</name>
<organism evidence="2 3">
    <name type="scientific">Wenjunlia tyrosinilytica</name>
    <dbReference type="NCBI Taxonomy" id="1544741"/>
    <lineage>
        <taxon>Bacteria</taxon>
        <taxon>Bacillati</taxon>
        <taxon>Actinomycetota</taxon>
        <taxon>Actinomycetes</taxon>
        <taxon>Kitasatosporales</taxon>
        <taxon>Streptomycetaceae</taxon>
        <taxon>Wenjunlia</taxon>
    </lineage>
</organism>
<proteinExistence type="predicted"/>
<protein>
    <submittedName>
        <fullName evidence="2">Alpha/beta hydrolase</fullName>
    </submittedName>
</protein>